<keyword evidence="2" id="KW-1185">Reference proteome</keyword>
<name>A0A3M7QH23_BRAPC</name>
<gene>
    <name evidence="1" type="ORF">BpHYR1_054432</name>
</gene>
<organism evidence="1 2">
    <name type="scientific">Brachionus plicatilis</name>
    <name type="common">Marine rotifer</name>
    <name type="synonym">Brachionus muelleri</name>
    <dbReference type="NCBI Taxonomy" id="10195"/>
    <lineage>
        <taxon>Eukaryota</taxon>
        <taxon>Metazoa</taxon>
        <taxon>Spiralia</taxon>
        <taxon>Gnathifera</taxon>
        <taxon>Rotifera</taxon>
        <taxon>Eurotatoria</taxon>
        <taxon>Monogononta</taxon>
        <taxon>Pseudotrocha</taxon>
        <taxon>Ploima</taxon>
        <taxon>Brachionidae</taxon>
        <taxon>Brachionus</taxon>
    </lineage>
</organism>
<proteinExistence type="predicted"/>
<sequence length="101" mass="12394">MNILTNKRISFFSKDNENSLNHGRRKCIRALNMHLQLKTVLLVKQTIVENWFIFFSQKLMKRYIFRFNIQIPLYDERFRFDKNNLKKMIKCLEIEKNLIIP</sequence>
<evidence type="ECO:0000313" key="1">
    <source>
        <dbReference type="EMBL" id="RNA10680.1"/>
    </source>
</evidence>
<dbReference type="Proteomes" id="UP000276133">
    <property type="component" value="Unassembled WGS sequence"/>
</dbReference>
<dbReference type="AlphaFoldDB" id="A0A3M7QH23"/>
<protein>
    <submittedName>
        <fullName evidence="1">Uncharacterized protein</fullName>
    </submittedName>
</protein>
<dbReference type="EMBL" id="REGN01006135">
    <property type="protein sequence ID" value="RNA10680.1"/>
    <property type="molecule type" value="Genomic_DNA"/>
</dbReference>
<evidence type="ECO:0000313" key="2">
    <source>
        <dbReference type="Proteomes" id="UP000276133"/>
    </source>
</evidence>
<accession>A0A3M7QH23</accession>
<comment type="caution">
    <text evidence="1">The sequence shown here is derived from an EMBL/GenBank/DDBJ whole genome shotgun (WGS) entry which is preliminary data.</text>
</comment>
<reference evidence="1 2" key="1">
    <citation type="journal article" date="2018" name="Sci. Rep.">
        <title>Genomic signatures of local adaptation to the degree of environmental predictability in rotifers.</title>
        <authorList>
            <person name="Franch-Gras L."/>
            <person name="Hahn C."/>
            <person name="Garcia-Roger E.M."/>
            <person name="Carmona M.J."/>
            <person name="Serra M."/>
            <person name="Gomez A."/>
        </authorList>
    </citation>
    <scope>NUCLEOTIDE SEQUENCE [LARGE SCALE GENOMIC DNA]</scope>
    <source>
        <strain evidence="1">HYR1</strain>
    </source>
</reference>